<evidence type="ECO:0000313" key="3">
    <source>
        <dbReference type="Proteomes" id="UP000265341"/>
    </source>
</evidence>
<accession>A0A399EYS4</accession>
<dbReference type="InterPro" id="IPR010982">
    <property type="entry name" value="Lambda_DNA-bd_dom_sf"/>
</dbReference>
<dbReference type="PROSITE" id="PS50943">
    <property type="entry name" value="HTH_CROC1"/>
    <property type="match status" value="1"/>
</dbReference>
<dbReference type="EMBL" id="QWLA01000007">
    <property type="protein sequence ID" value="RIH88840.1"/>
    <property type="molecule type" value="Genomic_DNA"/>
</dbReference>
<dbReference type="GO" id="GO:0003677">
    <property type="term" value="F:DNA binding"/>
    <property type="evidence" value="ECO:0007669"/>
    <property type="project" value="InterPro"/>
</dbReference>
<evidence type="ECO:0000259" key="1">
    <source>
        <dbReference type="PROSITE" id="PS50943"/>
    </source>
</evidence>
<dbReference type="SUPFAM" id="SSF47413">
    <property type="entry name" value="lambda repressor-like DNA-binding domains"/>
    <property type="match status" value="1"/>
</dbReference>
<gene>
    <name evidence="2" type="ORF">Mrose_00673</name>
</gene>
<sequence>MREIEKQLLSEIRRVMAEKGIKQADYARAVGISRQSVNDYFKGRRGLLTDTGKDLLEYLGVEIRLVPRKELTDGK</sequence>
<dbReference type="AlphaFoldDB" id="A0A399EYS4"/>
<dbReference type="Pfam" id="PF01381">
    <property type="entry name" value="HTH_3"/>
    <property type="match status" value="1"/>
</dbReference>
<dbReference type="InterPro" id="IPR001387">
    <property type="entry name" value="Cro/C1-type_HTH"/>
</dbReference>
<proteinExistence type="predicted"/>
<protein>
    <submittedName>
        <fullName evidence="2">Helix-turn-helix protein</fullName>
    </submittedName>
</protein>
<dbReference type="Proteomes" id="UP000265341">
    <property type="component" value="Unassembled WGS sequence"/>
</dbReference>
<organism evidence="2 3">
    <name type="scientific">Calidithermus roseus</name>
    <dbReference type="NCBI Taxonomy" id="1644118"/>
    <lineage>
        <taxon>Bacteria</taxon>
        <taxon>Thermotogati</taxon>
        <taxon>Deinococcota</taxon>
        <taxon>Deinococci</taxon>
        <taxon>Thermales</taxon>
        <taxon>Thermaceae</taxon>
        <taxon>Calidithermus</taxon>
    </lineage>
</organism>
<dbReference type="Gene3D" id="1.10.260.40">
    <property type="entry name" value="lambda repressor-like DNA-binding domains"/>
    <property type="match status" value="1"/>
</dbReference>
<reference evidence="2 3" key="1">
    <citation type="submission" date="2018-08" db="EMBL/GenBank/DDBJ databases">
        <title>Meiothermus roseus NBRC 110900 genome sequencing project.</title>
        <authorList>
            <person name="Da Costa M.S."/>
            <person name="Albuquerque L."/>
            <person name="Raposo P."/>
            <person name="Froufe H.J.C."/>
            <person name="Barroso C.S."/>
            <person name="Egas C."/>
        </authorList>
    </citation>
    <scope>NUCLEOTIDE SEQUENCE [LARGE SCALE GENOMIC DNA]</scope>
    <source>
        <strain evidence="2 3">NBRC 110900</strain>
    </source>
</reference>
<dbReference type="SMART" id="SM00530">
    <property type="entry name" value="HTH_XRE"/>
    <property type="match status" value="1"/>
</dbReference>
<comment type="caution">
    <text evidence="2">The sequence shown here is derived from an EMBL/GenBank/DDBJ whole genome shotgun (WGS) entry which is preliminary data.</text>
</comment>
<feature type="domain" description="HTH cro/C1-type" evidence="1">
    <location>
        <begin position="12"/>
        <end position="66"/>
    </location>
</feature>
<evidence type="ECO:0000313" key="2">
    <source>
        <dbReference type="EMBL" id="RIH88840.1"/>
    </source>
</evidence>
<dbReference type="RefSeq" id="WP_245969504.1">
    <property type="nucleotide sequence ID" value="NZ_QWLA01000007.1"/>
</dbReference>
<dbReference type="CDD" id="cd00093">
    <property type="entry name" value="HTH_XRE"/>
    <property type="match status" value="1"/>
</dbReference>
<name>A0A399EYS4_9DEIN</name>
<keyword evidence="3" id="KW-1185">Reference proteome</keyword>